<dbReference type="NCBIfam" id="TIGR01764">
    <property type="entry name" value="excise"/>
    <property type="match status" value="1"/>
</dbReference>
<protein>
    <submittedName>
        <fullName evidence="2">Helix-turn-helix domain-containing protein</fullName>
    </submittedName>
</protein>
<sequence length="54" mass="6485">MTNKEEKLMTVKEVAEYLRLDEHTVYRMARKGEIPAFKIAGQWKYIFNCYQKIA</sequence>
<proteinExistence type="predicted"/>
<dbReference type="KEGG" id="tav:G4V39_07600"/>
<dbReference type="InterPro" id="IPR009061">
    <property type="entry name" value="DNA-bd_dom_put_sf"/>
</dbReference>
<keyword evidence="3" id="KW-1185">Reference proteome</keyword>
<evidence type="ECO:0000313" key="3">
    <source>
        <dbReference type="Proteomes" id="UP000502179"/>
    </source>
</evidence>
<dbReference type="EMBL" id="CP048877">
    <property type="protein sequence ID" value="QIJ72138.1"/>
    <property type="molecule type" value="Genomic_DNA"/>
</dbReference>
<dbReference type="Proteomes" id="UP000502179">
    <property type="component" value="Chromosome"/>
</dbReference>
<dbReference type="InterPro" id="IPR041657">
    <property type="entry name" value="HTH_17"/>
</dbReference>
<dbReference type="AlphaFoldDB" id="A0A6G7PXG1"/>
<name>A0A6G7PXG1_9BACT</name>
<dbReference type="SUPFAM" id="SSF46955">
    <property type="entry name" value="Putative DNA-binding domain"/>
    <property type="match status" value="1"/>
</dbReference>
<dbReference type="Pfam" id="PF12728">
    <property type="entry name" value="HTH_17"/>
    <property type="match status" value="1"/>
</dbReference>
<dbReference type="GO" id="GO:0003677">
    <property type="term" value="F:DNA binding"/>
    <property type="evidence" value="ECO:0007669"/>
    <property type="project" value="InterPro"/>
</dbReference>
<evidence type="ECO:0000313" key="2">
    <source>
        <dbReference type="EMBL" id="QIJ72138.1"/>
    </source>
</evidence>
<feature type="domain" description="Helix-turn-helix" evidence="1">
    <location>
        <begin position="8"/>
        <end position="45"/>
    </location>
</feature>
<accession>A0A6G7PXG1</accession>
<evidence type="ECO:0000259" key="1">
    <source>
        <dbReference type="Pfam" id="PF12728"/>
    </source>
</evidence>
<dbReference type="RefSeq" id="WP_166032356.1">
    <property type="nucleotide sequence ID" value="NZ_CP048877.1"/>
</dbReference>
<dbReference type="InterPro" id="IPR010093">
    <property type="entry name" value="SinI_DNA-bd"/>
</dbReference>
<gene>
    <name evidence="2" type="ORF">G4V39_07600</name>
</gene>
<reference evidence="2 3" key="1">
    <citation type="submission" date="2020-02" db="EMBL/GenBank/DDBJ databases">
        <title>Genome analysis of Thermosulfuriphilus ammonigenes ST65T, an anaerobic thermophilic chemolithoautotrophic bacterium isolated from a deep-sea hydrothermal vent.</title>
        <authorList>
            <person name="Slobodkina G."/>
            <person name="Allioux M."/>
            <person name="Merkel A."/>
            <person name="Alain K."/>
            <person name="Jebbar M."/>
            <person name="Slobodkin A."/>
        </authorList>
    </citation>
    <scope>NUCLEOTIDE SEQUENCE [LARGE SCALE GENOMIC DNA]</scope>
    <source>
        <strain evidence="2 3">ST65</strain>
    </source>
</reference>
<organism evidence="2 3">
    <name type="scientific">Thermosulfuriphilus ammonigenes</name>
    <dbReference type="NCBI Taxonomy" id="1936021"/>
    <lineage>
        <taxon>Bacteria</taxon>
        <taxon>Pseudomonadati</taxon>
        <taxon>Thermodesulfobacteriota</taxon>
        <taxon>Thermodesulfobacteria</taxon>
        <taxon>Thermodesulfobacteriales</taxon>
        <taxon>Thermodesulfobacteriaceae</taxon>
        <taxon>Thermosulfuriphilus</taxon>
    </lineage>
</organism>